<dbReference type="GO" id="GO:0043565">
    <property type="term" value="F:sequence-specific DNA binding"/>
    <property type="evidence" value="ECO:0007669"/>
    <property type="project" value="TreeGrafter"/>
</dbReference>
<accession>A0A330LRT9</accession>
<evidence type="ECO:0000256" key="3">
    <source>
        <dbReference type="ARBA" id="ARBA00023125"/>
    </source>
</evidence>
<dbReference type="FunFam" id="1.10.10.10:FF:000038">
    <property type="entry name" value="Glycine cleavage system transcriptional activator"/>
    <property type="match status" value="1"/>
</dbReference>
<comment type="similarity">
    <text evidence="1">Belongs to the LysR transcriptional regulatory family.</text>
</comment>
<organism evidence="6 7">
    <name type="scientific">Moritella yayanosii</name>
    <dbReference type="NCBI Taxonomy" id="69539"/>
    <lineage>
        <taxon>Bacteria</taxon>
        <taxon>Pseudomonadati</taxon>
        <taxon>Pseudomonadota</taxon>
        <taxon>Gammaproteobacteria</taxon>
        <taxon>Alteromonadales</taxon>
        <taxon>Moritellaceae</taxon>
        <taxon>Moritella</taxon>
    </lineage>
</organism>
<evidence type="ECO:0000313" key="7">
    <source>
        <dbReference type="Proteomes" id="UP000250163"/>
    </source>
</evidence>
<keyword evidence="7" id="KW-1185">Reference proteome</keyword>
<dbReference type="EMBL" id="LS483250">
    <property type="protein sequence ID" value="SQD78558.1"/>
    <property type="molecule type" value="Genomic_DNA"/>
</dbReference>
<dbReference type="InterPro" id="IPR036390">
    <property type="entry name" value="WH_DNA-bd_sf"/>
</dbReference>
<dbReference type="InterPro" id="IPR000847">
    <property type="entry name" value="LysR_HTH_N"/>
</dbReference>
<dbReference type="OrthoDB" id="5526340at2"/>
<name>A0A330LRT9_9GAMM</name>
<dbReference type="SUPFAM" id="SSF53850">
    <property type="entry name" value="Periplasmic binding protein-like II"/>
    <property type="match status" value="1"/>
</dbReference>
<dbReference type="PRINTS" id="PR00039">
    <property type="entry name" value="HTHLYSR"/>
</dbReference>
<evidence type="ECO:0000256" key="4">
    <source>
        <dbReference type="ARBA" id="ARBA00023163"/>
    </source>
</evidence>
<dbReference type="AlphaFoldDB" id="A0A330LRT9"/>
<dbReference type="Proteomes" id="UP000250163">
    <property type="component" value="Chromosome MORIYA"/>
</dbReference>
<dbReference type="RefSeq" id="WP_112714730.1">
    <property type="nucleotide sequence ID" value="NZ_LS483250.1"/>
</dbReference>
<dbReference type="PANTHER" id="PTHR30537:SF26">
    <property type="entry name" value="GLYCINE CLEAVAGE SYSTEM TRANSCRIPTIONAL ACTIVATOR"/>
    <property type="match status" value="1"/>
</dbReference>
<evidence type="ECO:0000313" key="6">
    <source>
        <dbReference type="EMBL" id="SQD78558.1"/>
    </source>
</evidence>
<dbReference type="PANTHER" id="PTHR30537">
    <property type="entry name" value="HTH-TYPE TRANSCRIPTIONAL REGULATOR"/>
    <property type="match status" value="1"/>
</dbReference>
<evidence type="ECO:0000256" key="2">
    <source>
        <dbReference type="ARBA" id="ARBA00023015"/>
    </source>
</evidence>
<dbReference type="SUPFAM" id="SSF46785">
    <property type="entry name" value="Winged helix' DNA-binding domain"/>
    <property type="match status" value="1"/>
</dbReference>
<evidence type="ECO:0000256" key="1">
    <source>
        <dbReference type="ARBA" id="ARBA00009437"/>
    </source>
</evidence>
<dbReference type="GO" id="GO:0003700">
    <property type="term" value="F:DNA-binding transcription factor activity"/>
    <property type="evidence" value="ECO:0007669"/>
    <property type="project" value="InterPro"/>
</dbReference>
<dbReference type="GO" id="GO:0006351">
    <property type="term" value="P:DNA-templated transcription"/>
    <property type="evidence" value="ECO:0007669"/>
    <property type="project" value="TreeGrafter"/>
</dbReference>
<proteinExistence type="inferred from homology"/>
<dbReference type="InterPro" id="IPR058163">
    <property type="entry name" value="LysR-type_TF_proteobact-type"/>
</dbReference>
<dbReference type="InterPro" id="IPR036388">
    <property type="entry name" value="WH-like_DNA-bd_sf"/>
</dbReference>
<dbReference type="Gene3D" id="3.40.190.10">
    <property type="entry name" value="Periplasmic binding protein-like II"/>
    <property type="match status" value="2"/>
</dbReference>
<dbReference type="InterPro" id="IPR005119">
    <property type="entry name" value="LysR_subst-bd"/>
</dbReference>
<evidence type="ECO:0000259" key="5">
    <source>
        <dbReference type="PROSITE" id="PS50931"/>
    </source>
</evidence>
<dbReference type="Pfam" id="PF00126">
    <property type="entry name" value="HTH_1"/>
    <property type="match status" value="1"/>
</dbReference>
<keyword evidence="4" id="KW-0804">Transcription</keyword>
<gene>
    <name evidence="6" type="ORF">MORIYA_2080</name>
</gene>
<dbReference type="PROSITE" id="PS50931">
    <property type="entry name" value="HTH_LYSR"/>
    <property type="match status" value="1"/>
</dbReference>
<dbReference type="Gene3D" id="1.10.10.10">
    <property type="entry name" value="Winged helix-like DNA-binding domain superfamily/Winged helix DNA-binding domain"/>
    <property type="match status" value="1"/>
</dbReference>
<feature type="domain" description="HTH lysR-type" evidence="5">
    <location>
        <begin position="4"/>
        <end position="61"/>
    </location>
</feature>
<sequence>MKLPPLRALQCFEAVARFNSFSKAADQLNITQSAVSHQVRQLEEYLGESMFNRKGRPLSMTEMGERYYEEVSQSLANISTASQQIREGKSGKIRLALYSSLAVKWLIPRLDNLRQQYPEIDLSLNMVADEPDCSDQVADCFITVNPPKRNFVSQFLYAERLYPVCGKKLWQQIQDQPLPDALWQYPLLSVQSIYPDSALGEDWQRWCELGGFTLPKTATVHYFSHMLMAAEAARYDQGITLLNHYLMNDQDRQHNLVRIPMHEILTGDNFYFVYKKSRAKQTDIVKLGRWLKLQCYDQELPGYDQELGKSDSHLLGYGLDLGEMLI</sequence>
<protein>
    <submittedName>
        <fullName evidence="6">LysR family transcriptional regulator</fullName>
    </submittedName>
</protein>
<dbReference type="Pfam" id="PF03466">
    <property type="entry name" value="LysR_substrate"/>
    <property type="match status" value="1"/>
</dbReference>
<dbReference type="KEGG" id="mya:MORIYA_2080"/>
<keyword evidence="2" id="KW-0805">Transcription regulation</keyword>
<keyword evidence="3" id="KW-0238">DNA-binding</keyword>
<reference evidence="7" key="1">
    <citation type="submission" date="2018-05" db="EMBL/GenBank/DDBJ databases">
        <authorList>
            <person name="Cea G.-C."/>
            <person name="William W."/>
        </authorList>
    </citation>
    <scope>NUCLEOTIDE SEQUENCE [LARGE SCALE GENOMIC DNA]</scope>
    <source>
        <strain evidence="7">DB21MT 5</strain>
    </source>
</reference>